<dbReference type="SMART" id="SM00934">
    <property type="entry name" value="OMPdecase"/>
    <property type="match status" value="1"/>
</dbReference>
<dbReference type="STRING" id="1192034.CAP_7073"/>
<dbReference type="OrthoDB" id="9806203at2"/>
<feature type="binding site" evidence="7 9">
    <location>
        <position position="235"/>
    </location>
    <ligand>
        <name>substrate</name>
    </ligand>
</feature>
<dbReference type="PROSITE" id="PS00156">
    <property type="entry name" value="OMPDECASE"/>
    <property type="match status" value="1"/>
</dbReference>
<protein>
    <recommendedName>
        <fullName evidence="7">Orotidine 5'-phosphate decarboxylase</fullName>
        <ecNumber evidence="7">4.1.1.23</ecNumber>
    </recommendedName>
    <alternativeName>
        <fullName evidence="7">OMP decarboxylase</fullName>
        <shortName evidence="7">OMPDCase</shortName>
        <shortName evidence="7">OMPdecase</shortName>
    </alternativeName>
</protein>
<comment type="subunit">
    <text evidence="7">Homodimer.</text>
</comment>
<dbReference type="AlphaFoldDB" id="A0A017T1M2"/>
<feature type="binding site" evidence="7 9">
    <location>
        <position position="214"/>
    </location>
    <ligand>
        <name>substrate</name>
    </ligand>
</feature>
<dbReference type="Gene3D" id="3.20.20.70">
    <property type="entry name" value="Aldolase class I"/>
    <property type="match status" value="1"/>
</dbReference>
<dbReference type="EMBL" id="ASRX01000060">
    <property type="protein sequence ID" value="EYF02451.1"/>
    <property type="molecule type" value="Genomic_DNA"/>
</dbReference>
<sequence length="266" mass="27844">MATLPTSSRDQHRTSLGGSTLDEARRRIIFPLDYPSLEQARAAAEKIAPSVGGLKIGLELFVREGPRAVQIGRDLGLDIFLDLKLHDIPETVGRAVAAAAALKVRYLTVHAAGGAAMLSRAAQVASQSEGLLLLAVTVLTSLDEEDLRAQGIPGGLEAHARRMTELARASGIPGVVASPVEVAGLRGAFGRDVLLVTPGIRPGPRDGRRSTDDQKRVSTPSEAIASGADLLVIGRPIRDAQDPLSAARAIVNEVARTLSATSSHGK</sequence>
<feature type="compositionally biased region" description="Basic and acidic residues" evidence="11">
    <location>
        <begin position="203"/>
        <end position="216"/>
    </location>
</feature>
<comment type="pathway">
    <text evidence="2 7 10">Pyrimidine metabolism; UMP biosynthesis via de novo pathway; UMP from orotate: step 2/2.</text>
</comment>
<dbReference type="InterPro" id="IPR013785">
    <property type="entry name" value="Aldolase_TIM"/>
</dbReference>
<organism evidence="13 14">
    <name type="scientific">Chondromyces apiculatus DSM 436</name>
    <dbReference type="NCBI Taxonomy" id="1192034"/>
    <lineage>
        <taxon>Bacteria</taxon>
        <taxon>Pseudomonadati</taxon>
        <taxon>Myxococcota</taxon>
        <taxon>Polyangia</taxon>
        <taxon>Polyangiales</taxon>
        <taxon>Polyangiaceae</taxon>
        <taxon>Chondromyces</taxon>
    </lineage>
</organism>
<feature type="binding site" evidence="7 9">
    <location>
        <position position="33"/>
    </location>
    <ligand>
        <name>substrate</name>
    </ligand>
</feature>
<feature type="binding site" evidence="7 9">
    <location>
        <position position="140"/>
    </location>
    <ligand>
        <name>substrate</name>
    </ligand>
</feature>
<dbReference type="CDD" id="cd04725">
    <property type="entry name" value="OMP_decarboxylase_like"/>
    <property type="match status" value="1"/>
</dbReference>
<dbReference type="PANTHER" id="PTHR32119:SF2">
    <property type="entry name" value="OROTIDINE 5'-PHOSPHATE DECARBOXYLASE"/>
    <property type="match status" value="1"/>
</dbReference>
<dbReference type="InterPro" id="IPR001754">
    <property type="entry name" value="OMPdeCOase_dom"/>
</dbReference>
<evidence type="ECO:0000313" key="14">
    <source>
        <dbReference type="Proteomes" id="UP000019678"/>
    </source>
</evidence>
<evidence type="ECO:0000256" key="10">
    <source>
        <dbReference type="RuleBase" id="RU000512"/>
    </source>
</evidence>
<dbReference type="NCBIfam" id="NF001273">
    <property type="entry name" value="PRK00230.1"/>
    <property type="match status" value="1"/>
</dbReference>
<comment type="catalytic activity">
    <reaction evidence="6 7 10">
        <text>orotidine 5'-phosphate + H(+) = UMP + CO2</text>
        <dbReference type="Rhea" id="RHEA:11596"/>
        <dbReference type="ChEBI" id="CHEBI:15378"/>
        <dbReference type="ChEBI" id="CHEBI:16526"/>
        <dbReference type="ChEBI" id="CHEBI:57538"/>
        <dbReference type="ChEBI" id="CHEBI:57865"/>
        <dbReference type="EC" id="4.1.1.23"/>
    </reaction>
</comment>
<dbReference type="EC" id="4.1.1.23" evidence="7"/>
<gene>
    <name evidence="7" type="primary">pyrF</name>
    <name evidence="13" type="ORF">CAP_7073</name>
</gene>
<accession>A0A017T1M2</accession>
<evidence type="ECO:0000256" key="5">
    <source>
        <dbReference type="ARBA" id="ARBA00023239"/>
    </source>
</evidence>
<feature type="domain" description="Orotidine 5'-phosphate decarboxylase" evidence="12">
    <location>
        <begin position="27"/>
        <end position="250"/>
    </location>
</feature>
<keyword evidence="3 7" id="KW-0210">Decarboxylase</keyword>
<dbReference type="Pfam" id="PF00215">
    <property type="entry name" value="OMPdecase"/>
    <property type="match status" value="1"/>
</dbReference>
<evidence type="ECO:0000256" key="8">
    <source>
        <dbReference type="PIRSR" id="PIRSR614732-1"/>
    </source>
</evidence>
<proteinExistence type="inferred from homology"/>
<dbReference type="GO" id="GO:0004590">
    <property type="term" value="F:orotidine-5'-phosphate decarboxylase activity"/>
    <property type="evidence" value="ECO:0007669"/>
    <property type="project" value="UniProtKB-UniRule"/>
</dbReference>
<dbReference type="eggNOG" id="COG0284">
    <property type="taxonomic scope" value="Bacteria"/>
</dbReference>
<reference evidence="13 14" key="1">
    <citation type="submission" date="2013-05" db="EMBL/GenBank/DDBJ databases">
        <title>Genome assembly of Chondromyces apiculatus DSM 436.</title>
        <authorList>
            <person name="Sharma G."/>
            <person name="Khatri I."/>
            <person name="Kaur C."/>
            <person name="Mayilraj S."/>
            <person name="Subramanian S."/>
        </authorList>
    </citation>
    <scope>NUCLEOTIDE SEQUENCE [LARGE SCALE GENOMIC DNA]</scope>
    <source>
        <strain evidence="13 14">DSM 436</strain>
    </source>
</reference>
<feature type="active site" description="Proton donor" evidence="7">
    <location>
        <position position="84"/>
    </location>
</feature>
<keyword evidence="5 7" id="KW-0456">Lyase</keyword>
<keyword evidence="14" id="KW-1185">Reference proteome</keyword>
<feature type="binding site" evidence="7 9">
    <location>
        <position position="201"/>
    </location>
    <ligand>
        <name>substrate</name>
    </ligand>
</feature>
<dbReference type="Proteomes" id="UP000019678">
    <property type="component" value="Unassembled WGS sequence"/>
</dbReference>
<keyword evidence="4 7" id="KW-0665">Pyrimidine biosynthesis</keyword>
<dbReference type="InterPro" id="IPR011060">
    <property type="entry name" value="RibuloseP-bd_barrel"/>
</dbReference>
<evidence type="ECO:0000256" key="3">
    <source>
        <dbReference type="ARBA" id="ARBA00022793"/>
    </source>
</evidence>
<dbReference type="GO" id="GO:0005829">
    <property type="term" value="C:cytosol"/>
    <property type="evidence" value="ECO:0007669"/>
    <property type="project" value="TreeGrafter"/>
</dbReference>
<dbReference type="UniPathway" id="UPA00070">
    <property type="reaction ID" value="UER00120"/>
</dbReference>
<comment type="similarity">
    <text evidence="7">Belongs to the OMP decarboxylase family. Type 1 subfamily.</text>
</comment>
<feature type="active site" description="For OMPdecase activity" evidence="8">
    <location>
        <position position="84"/>
    </location>
</feature>
<evidence type="ECO:0000256" key="4">
    <source>
        <dbReference type="ARBA" id="ARBA00022975"/>
    </source>
</evidence>
<evidence type="ECO:0000256" key="7">
    <source>
        <dbReference type="HAMAP-Rule" id="MF_01200"/>
    </source>
</evidence>
<dbReference type="RefSeq" id="WP_081865446.1">
    <property type="nucleotide sequence ID" value="NZ_ASRX01000060.1"/>
</dbReference>
<dbReference type="InterPro" id="IPR014732">
    <property type="entry name" value="OMPdecase"/>
</dbReference>
<feature type="active site" description="For OMPdecase activity" evidence="8">
    <location>
        <position position="82"/>
    </location>
</feature>
<dbReference type="GO" id="GO:0044205">
    <property type="term" value="P:'de novo' UMP biosynthetic process"/>
    <property type="evidence" value="ECO:0007669"/>
    <property type="project" value="UniProtKB-UniRule"/>
</dbReference>
<comment type="function">
    <text evidence="1 7">Catalyzes the decarboxylation of orotidine 5'-monophosphate (OMP) to uridine 5'-monophosphate (UMP).</text>
</comment>
<feature type="binding site" evidence="7 9">
    <location>
        <position position="234"/>
    </location>
    <ligand>
        <name>substrate</name>
    </ligand>
</feature>
<evidence type="ECO:0000259" key="12">
    <source>
        <dbReference type="SMART" id="SM00934"/>
    </source>
</evidence>
<feature type="binding site" evidence="7">
    <location>
        <begin position="82"/>
        <end position="91"/>
    </location>
    <ligand>
        <name>substrate</name>
    </ligand>
</feature>
<evidence type="ECO:0000256" key="2">
    <source>
        <dbReference type="ARBA" id="ARBA00004861"/>
    </source>
</evidence>
<comment type="caution">
    <text evidence="13">The sequence shown here is derived from an EMBL/GenBank/DDBJ whole genome shotgun (WGS) entry which is preliminary data.</text>
</comment>
<feature type="region of interest" description="Disordered" evidence="11">
    <location>
        <begin position="200"/>
        <end position="221"/>
    </location>
</feature>
<evidence type="ECO:0000256" key="6">
    <source>
        <dbReference type="ARBA" id="ARBA00049157"/>
    </source>
</evidence>
<evidence type="ECO:0000256" key="9">
    <source>
        <dbReference type="PIRSR" id="PIRSR614732-2"/>
    </source>
</evidence>
<evidence type="ECO:0000256" key="11">
    <source>
        <dbReference type="SAM" id="MobiDB-lite"/>
    </source>
</evidence>
<dbReference type="GO" id="GO:0006207">
    <property type="term" value="P:'de novo' pyrimidine nucleobase biosynthetic process"/>
    <property type="evidence" value="ECO:0007669"/>
    <property type="project" value="InterPro"/>
</dbReference>
<dbReference type="InterPro" id="IPR018089">
    <property type="entry name" value="OMPdecase_AS"/>
</dbReference>
<dbReference type="SUPFAM" id="SSF51366">
    <property type="entry name" value="Ribulose-phoshate binding barrel"/>
    <property type="match status" value="1"/>
</dbReference>
<name>A0A017T1M2_9BACT</name>
<dbReference type="NCBIfam" id="TIGR01740">
    <property type="entry name" value="pyrF"/>
    <property type="match status" value="1"/>
</dbReference>
<dbReference type="HAMAP" id="MF_01200_B">
    <property type="entry name" value="OMPdecase_type1_B"/>
    <property type="match status" value="1"/>
</dbReference>
<dbReference type="InterPro" id="IPR047596">
    <property type="entry name" value="OMPdecase_bac"/>
</dbReference>
<feature type="active site" description="For OMPdecase activity" evidence="8">
    <location>
        <position position="87"/>
    </location>
</feature>
<dbReference type="PANTHER" id="PTHR32119">
    <property type="entry name" value="OROTIDINE 5'-PHOSPHATE DECARBOXYLASE"/>
    <property type="match status" value="1"/>
</dbReference>
<evidence type="ECO:0000256" key="1">
    <source>
        <dbReference type="ARBA" id="ARBA00002356"/>
    </source>
</evidence>
<evidence type="ECO:0000313" key="13">
    <source>
        <dbReference type="EMBL" id="EYF02451.1"/>
    </source>
</evidence>
<feature type="binding site" evidence="7 9">
    <location>
        <position position="55"/>
    </location>
    <ligand>
        <name>substrate</name>
    </ligand>
</feature>